<dbReference type="SUPFAM" id="SSF53335">
    <property type="entry name" value="S-adenosyl-L-methionine-dependent methyltransferases"/>
    <property type="match status" value="1"/>
</dbReference>
<dbReference type="Pfam" id="PF13489">
    <property type="entry name" value="Methyltransf_23"/>
    <property type="match status" value="1"/>
</dbReference>
<evidence type="ECO:0000313" key="2">
    <source>
        <dbReference type="EMBL" id="CAD8716992.1"/>
    </source>
</evidence>
<accession>A0A6T5VPN0</accession>
<organism evidence="2">
    <name type="scientific">Chromulina nebulosa</name>
    <dbReference type="NCBI Taxonomy" id="96789"/>
    <lineage>
        <taxon>Eukaryota</taxon>
        <taxon>Sar</taxon>
        <taxon>Stramenopiles</taxon>
        <taxon>Ochrophyta</taxon>
        <taxon>Chrysophyceae</taxon>
        <taxon>Chromulinales</taxon>
        <taxon>Chromulinaceae</taxon>
        <taxon>Chromulina</taxon>
    </lineage>
</organism>
<dbReference type="PANTHER" id="PTHR47473">
    <property type="entry name" value="BTA1P"/>
    <property type="match status" value="1"/>
</dbReference>
<dbReference type="InterPro" id="IPR029063">
    <property type="entry name" value="SAM-dependent_MTases_sf"/>
</dbReference>
<dbReference type="Gene3D" id="3.40.50.150">
    <property type="entry name" value="Vaccinia Virus protein VP39"/>
    <property type="match status" value="1"/>
</dbReference>
<dbReference type="EMBL" id="HBFD01003236">
    <property type="protein sequence ID" value="CAD8716992.1"/>
    <property type="molecule type" value="Transcribed_RNA"/>
</dbReference>
<name>A0A6T5VPN0_9STRA</name>
<evidence type="ECO:0000313" key="1">
    <source>
        <dbReference type="EMBL" id="CAD8716976.1"/>
    </source>
</evidence>
<dbReference type="PANTHER" id="PTHR47473:SF1">
    <property type="entry name" value="METHYLTRANSFERASE DOMAIN-CONTAINING PROTEIN"/>
    <property type="match status" value="1"/>
</dbReference>
<sequence length="261" mass="29330">MSSNDDKVVTDYHPPATWSSDYKVLKSMIFADVHGNTQQERLESFYVSQADLYDSYRHRMLHGRFPMINAMPAPRGGIWVDMGGGTGSNLEYFGNDLNRWSKVVVLDLCPSLVDVATKRVNSKGWSNFVDVVLGDACDFECPGLPATGTVDVVSFSYALTMIPDWKKAIKNAFRMLKPGGHIAVCDFTVTESQSYGMSAFWTWLFAHDHVHLKKEHIATLGYVFETKHLEVGFGEFPYVPSLLKCPYYSFVGQKVNNDCPL</sequence>
<dbReference type="EMBL" id="HBFD01003225">
    <property type="protein sequence ID" value="CAD8716976.1"/>
    <property type="molecule type" value="Transcribed_RNA"/>
</dbReference>
<protein>
    <recommendedName>
        <fullName evidence="3">Methyltransferase type 11 domain-containing protein</fullName>
    </recommendedName>
</protein>
<reference evidence="2" key="1">
    <citation type="submission" date="2021-01" db="EMBL/GenBank/DDBJ databases">
        <authorList>
            <person name="Corre E."/>
            <person name="Pelletier E."/>
            <person name="Niang G."/>
            <person name="Scheremetjew M."/>
            <person name="Finn R."/>
            <person name="Kale V."/>
            <person name="Holt S."/>
            <person name="Cochrane G."/>
            <person name="Meng A."/>
            <person name="Brown T."/>
            <person name="Cohen L."/>
        </authorList>
    </citation>
    <scope>NUCLEOTIDE SEQUENCE</scope>
    <source>
        <strain evidence="2">UTEXLB2642</strain>
    </source>
</reference>
<dbReference type="CDD" id="cd02440">
    <property type="entry name" value="AdoMet_MTases"/>
    <property type="match status" value="1"/>
</dbReference>
<evidence type="ECO:0008006" key="3">
    <source>
        <dbReference type="Google" id="ProtNLM"/>
    </source>
</evidence>
<dbReference type="AlphaFoldDB" id="A0A6T5VPN0"/>
<proteinExistence type="predicted"/>
<gene>
    <name evidence="1" type="ORF">CNEB1095_LOCUS2113</name>
    <name evidence="2" type="ORF">CNEB1095_LOCUS2123</name>
</gene>